<feature type="transmembrane region" description="Helical" evidence="1">
    <location>
        <begin position="6"/>
        <end position="26"/>
    </location>
</feature>
<sequence length="138" mass="15834">MSLFIGVIIIIFIIVLLKYTIIIDVIEAKSMDLNFFMTDVFHRPEEISEGVYKINKAKGLRNDIAIFGFDEKSLEILGRFPWRRSVYAEFLENINKDSKTSPKGVLIDVLFTENSQSPEQDQILADALGKYRKNTVVD</sequence>
<evidence type="ECO:0000256" key="1">
    <source>
        <dbReference type="SAM" id="Phobius"/>
    </source>
</evidence>
<gene>
    <name evidence="3" type="ORF">LCGC14_2095910</name>
</gene>
<dbReference type="EMBL" id="LAZR01025624">
    <property type="protein sequence ID" value="KKL71336.1"/>
    <property type="molecule type" value="Genomic_DNA"/>
</dbReference>
<dbReference type="AlphaFoldDB" id="A0A0F9EYR3"/>
<dbReference type="InterPro" id="IPR007890">
    <property type="entry name" value="CHASE2"/>
</dbReference>
<evidence type="ECO:0000259" key="2">
    <source>
        <dbReference type="Pfam" id="PF05226"/>
    </source>
</evidence>
<evidence type="ECO:0000313" key="3">
    <source>
        <dbReference type="EMBL" id="KKL71336.1"/>
    </source>
</evidence>
<name>A0A0F9EYR3_9ZZZZ</name>
<keyword evidence="1" id="KW-0472">Membrane</keyword>
<proteinExistence type="predicted"/>
<organism evidence="3">
    <name type="scientific">marine sediment metagenome</name>
    <dbReference type="NCBI Taxonomy" id="412755"/>
    <lineage>
        <taxon>unclassified sequences</taxon>
        <taxon>metagenomes</taxon>
        <taxon>ecological metagenomes</taxon>
    </lineage>
</organism>
<keyword evidence="1" id="KW-0812">Transmembrane</keyword>
<feature type="domain" description="CHASE2" evidence="2">
    <location>
        <begin position="11"/>
        <end position="132"/>
    </location>
</feature>
<accession>A0A0F9EYR3</accession>
<reference evidence="3" key="1">
    <citation type="journal article" date="2015" name="Nature">
        <title>Complex archaea that bridge the gap between prokaryotes and eukaryotes.</title>
        <authorList>
            <person name="Spang A."/>
            <person name="Saw J.H."/>
            <person name="Jorgensen S.L."/>
            <person name="Zaremba-Niedzwiedzka K."/>
            <person name="Martijn J."/>
            <person name="Lind A.E."/>
            <person name="van Eijk R."/>
            <person name="Schleper C."/>
            <person name="Guy L."/>
            <person name="Ettema T.J."/>
        </authorList>
    </citation>
    <scope>NUCLEOTIDE SEQUENCE</scope>
</reference>
<comment type="caution">
    <text evidence="3">The sequence shown here is derived from an EMBL/GenBank/DDBJ whole genome shotgun (WGS) entry which is preliminary data.</text>
</comment>
<dbReference type="Pfam" id="PF05226">
    <property type="entry name" value="CHASE2"/>
    <property type="match status" value="1"/>
</dbReference>
<keyword evidence="1" id="KW-1133">Transmembrane helix</keyword>
<protein>
    <recommendedName>
        <fullName evidence="2">CHASE2 domain-containing protein</fullName>
    </recommendedName>
</protein>
<feature type="non-terminal residue" evidence="3">
    <location>
        <position position="138"/>
    </location>
</feature>